<accession>A0A2K8NWW1</accession>
<dbReference type="Proteomes" id="UP000231896">
    <property type="component" value="Chromosome"/>
</dbReference>
<dbReference type="RefSeq" id="WP_028123998.1">
    <property type="nucleotide sequence ID" value="NZ_CP024964.1"/>
</dbReference>
<dbReference type="AlphaFoldDB" id="A0A2K8NWW1"/>
<organism evidence="2 3">
    <name type="scientific">Mesoplasma melaleucae</name>
    <dbReference type="NCBI Taxonomy" id="81459"/>
    <lineage>
        <taxon>Bacteria</taxon>
        <taxon>Bacillati</taxon>
        <taxon>Mycoplasmatota</taxon>
        <taxon>Mollicutes</taxon>
        <taxon>Entomoplasmatales</taxon>
        <taxon>Entomoplasmataceae</taxon>
        <taxon>Mesoplasma</taxon>
    </lineage>
</organism>
<evidence type="ECO:0008006" key="4">
    <source>
        <dbReference type="Google" id="ProtNLM"/>
    </source>
</evidence>
<evidence type="ECO:0000313" key="2">
    <source>
        <dbReference type="EMBL" id="ATZ17688.1"/>
    </source>
</evidence>
<feature type="transmembrane region" description="Helical" evidence="1">
    <location>
        <begin position="51"/>
        <end position="74"/>
    </location>
</feature>
<keyword evidence="1" id="KW-0812">Transmembrane</keyword>
<proteinExistence type="predicted"/>
<dbReference type="EMBL" id="CP024964">
    <property type="protein sequence ID" value="ATZ17688.1"/>
    <property type="molecule type" value="Genomic_DNA"/>
</dbReference>
<keyword evidence="1" id="KW-0472">Membrane</keyword>
<keyword evidence="3" id="KW-1185">Reference proteome</keyword>
<sequence>METRILITIELISAICGIIGVVLGILSLLSLNPSTWGGEADEEASFIFTSLTVGFDSLSTAAAIIAFKYGGIILKRKSEKGLKASAKEKFANRLDLYSFFFGLAGLLLSILSLLFLFESMKSDQGSVIATILSIICDSISALILIWVVKIMLRISYEEHLQKKSLKAKK</sequence>
<feature type="transmembrane region" description="Helical" evidence="1">
    <location>
        <begin position="12"/>
        <end position="31"/>
    </location>
</feature>
<feature type="transmembrane region" description="Helical" evidence="1">
    <location>
        <begin position="127"/>
        <end position="152"/>
    </location>
</feature>
<reference evidence="2 3" key="1">
    <citation type="submission" date="2017-11" db="EMBL/GenBank/DDBJ databases">
        <title>Genome sequence of Entomoplasma melaleucae M1 (ATCC 49191).</title>
        <authorList>
            <person name="Lo W.-S."/>
            <person name="Gasparich G.E."/>
            <person name="Kuo C.-H."/>
        </authorList>
    </citation>
    <scope>NUCLEOTIDE SEQUENCE [LARGE SCALE GENOMIC DNA]</scope>
    <source>
        <strain evidence="2 3">M1</strain>
    </source>
</reference>
<evidence type="ECO:0000313" key="3">
    <source>
        <dbReference type="Proteomes" id="UP000231896"/>
    </source>
</evidence>
<keyword evidence="1" id="KW-1133">Transmembrane helix</keyword>
<feature type="transmembrane region" description="Helical" evidence="1">
    <location>
        <begin position="94"/>
        <end position="115"/>
    </location>
</feature>
<gene>
    <name evidence="2" type="ORF">EMELA_v1c01030</name>
</gene>
<protein>
    <recommendedName>
        <fullName evidence="4">Transmembrane protein</fullName>
    </recommendedName>
</protein>
<name>A0A2K8NWW1_9MOLU</name>
<dbReference type="KEGG" id="eml:EMELA_v1c01030"/>
<dbReference type="OrthoDB" id="392053at2"/>
<evidence type="ECO:0000256" key="1">
    <source>
        <dbReference type="SAM" id="Phobius"/>
    </source>
</evidence>